<organism evidence="1 2">
    <name type="scientific">Parazoarcus communis</name>
    <dbReference type="NCBI Taxonomy" id="41977"/>
    <lineage>
        <taxon>Bacteria</taxon>
        <taxon>Pseudomonadati</taxon>
        <taxon>Pseudomonadota</taxon>
        <taxon>Betaproteobacteria</taxon>
        <taxon>Rhodocyclales</taxon>
        <taxon>Zoogloeaceae</taxon>
        <taxon>Parazoarcus</taxon>
    </lineage>
</organism>
<evidence type="ECO:0000313" key="2">
    <source>
        <dbReference type="Proteomes" id="UP000244902"/>
    </source>
</evidence>
<accession>A0A2U8H1U0</accession>
<dbReference type="AlphaFoldDB" id="A0A2U8H1U0"/>
<gene>
    <name evidence="1" type="ORF">CEW87_11115</name>
</gene>
<dbReference type="EMBL" id="CP022188">
    <property type="protein sequence ID" value="AWI79871.1"/>
    <property type="molecule type" value="Genomic_DNA"/>
</dbReference>
<proteinExistence type="predicted"/>
<dbReference type="Proteomes" id="UP000244902">
    <property type="component" value="Chromosome"/>
</dbReference>
<protein>
    <submittedName>
        <fullName evidence="1">Uncharacterized protein</fullName>
    </submittedName>
</protein>
<name>A0A2U8H1U0_9RHOO</name>
<evidence type="ECO:0000313" key="1">
    <source>
        <dbReference type="EMBL" id="AWI79871.1"/>
    </source>
</evidence>
<reference evidence="1 2" key="1">
    <citation type="submission" date="2017-06" db="EMBL/GenBank/DDBJ databases">
        <title>Azoarcus sp. TSNA42 complete genome sequence.</title>
        <authorList>
            <person name="Woo J.-H."/>
            <person name="Kim H.-S."/>
        </authorList>
    </citation>
    <scope>NUCLEOTIDE SEQUENCE [LARGE SCALE GENOMIC DNA]</scope>
    <source>
        <strain evidence="1 2">TSNA42</strain>
    </source>
</reference>
<sequence>MPEKLLFKAVEQLPLALTEFFQKPGDLPSAQVKVSGLPGLPLLSFPDIQFEYFWQLMDASALPDARELMMMPAPAARFSAERRLKLPGCSGESSECRSGSLFMACSGIFLLRVSHFNRRCYALFAAKCTFPRLEANLMP</sequence>